<dbReference type="Proteomes" id="UP000198693">
    <property type="component" value="Unassembled WGS sequence"/>
</dbReference>
<dbReference type="OrthoDB" id="6182244at2"/>
<dbReference type="RefSeq" id="WP_089792294.1">
    <property type="nucleotide sequence ID" value="NZ_FPBP01000001.1"/>
</dbReference>
<keyword evidence="1 6" id="KW-0732">Signal</keyword>
<dbReference type="GO" id="GO:0009279">
    <property type="term" value="C:cell outer membrane"/>
    <property type="evidence" value="ECO:0007669"/>
    <property type="project" value="UniProtKB-SubCell"/>
</dbReference>
<dbReference type="GO" id="GO:0015920">
    <property type="term" value="P:lipopolysaccharide transport"/>
    <property type="evidence" value="ECO:0007669"/>
    <property type="project" value="TreeGrafter"/>
</dbReference>
<name>A0A1I7FAV4_9GAMM</name>
<dbReference type="Gene3D" id="3.30.160.150">
    <property type="entry name" value="Lipoprotein like domain"/>
    <property type="match status" value="1"/>
</dbReference>
<dbReference type="GO" id="GO:0043165">
    <property type="term" value="P:Gram-negative-bacterium-type cell outer membrane assembly"/>
    <property type="evidence" value="ECO:0007669"/>
    <property type="project" value="UniProtKB-UniRule"/>
</dbReference>
<sequence>MQRRTFLNLILAGSGTFVLAGCGFRLRGVGSPMLALESLALSGADSELLRLAGERLEAAGTRLDDDADLVLNLGNEMFRERQLGVLDSGTQERELELTVPFSVQRRDGTYLLDQQRLEVTTSFTVSEDNLLSNQDLRDEAMQQLRQQAVQQLLDRLRSLAEE</sequence>
<organism evidence="7 8">
    <name type="scientific">Halomonas korlensis</name>
    <dbReference type="NCBI Taxonomy" id="463301"/>
    <lineage>
        <taxon>Bacteria</taxon>
        <taxon>Pseudomonadati</taxon>
        <taxon>Pseudomonadota</taxon>
        <taxon>Gammaproteobacteria</taxon>
        <taxon>Oceanospirillales</taxon>
        <taxon>Halomonadaceae</taxon>
        <taxon>Halomonas</taxon>
    </lineage>
</organism>
<protein>
    <recommendedName>
        <fullName evidence="6">LPS-assembly lipoprotein LptE</fullName>
    </recommendedName>
</protein>
<comment type="function">
    <text evidence="6">Together with LptD, is involved in the assembly of lipopolysaccharide (LPS) at the surface of the outer membrane. Required for the proper assembly of LptD. Binds LPS and may serve as the LPS recognition site at the outer membrane.</text>
</comment>
<keyword evidence="3 6" id="KW-0564">Palmitate</keyword>
<evidence type="ECO:0000256" key="4">
    <source>
        <dbReference type="ARBA" id="ARBA00023237"/>
    </source>
</evidence>
<dbReference type="InterPro" id="IPR007485">
    <property type="entry name" value="LPS_assembly_LptE"/>
</dbReference>
<proteinExistence type="inferred from homology"/>
<evidence type="ECO:0000256" key="3">
    <source>
        <dbReference type="ARBA" id="ARBA00023139"/>
    </source>
</evidence>
<comment type="subunit">
    <text evidence="6">Component of the lipopolysaccharide transport and assembly complex. Interacts with LptD.</text>
</comment>
<dbReference type="EMBL" id="FPBP01000001">
    <property type="protein sequence ID" value="SFU33304.1"/>
    <property type="molecule type" value="Genomic_DNA"/>
</dbReference>
<evidence type="ECO:0000256" key="5">
    <source>
        <dbReference type="ARBA" id="ARBA00023288"/>
    </source>
</evidence>
<dbReference type="Pfam" id="PF04390">
    <property type="entry name" value="LptE"/>
    <property type="match status" value="1"/>
</dbReference>
<reference evidence="8" key="1">
    <citation type="submission" date="2016-10" db="EMBL/GenBank/DDBJ databases">
        <authorList>
            <person name="Varghese N."/>
            <person name="Submissions S."/>
        </authorList>
    </citation>
    <scope>NUCLEOTIDE SEQUENCE [LARGE SCALE GENOMIC DNA]</scope>
    <source>
        <strain evidence="8">CGMCC 1.6981</strain>
    </source>
</reference>
<keyword evidence="5 6" id="KW-0449">Lipoprotein</keyword>
<evidence type="ECO:0000313" key="8">
    <source>
        <dbReference type="Proteomes" id="UP000198693"/>
    </source>
</evidence>
<dbReference type="GO" id="GO:1990351">
    <property type="term" value="C:transporter complex"/>
    <property type="evidence" value="ECO:0007669"/>
    <property type="project" value="TreeGrafter"/>
</dbReference>
<dbReference type="PROSITE" id="PS51257">
    <property type="entry name" value="PROKAR_LIPOPROTEIN"/>
    <property type="match status" value="1"/>
</dbReference>
<keyword evidence="4 6" id="KW-0998">Cell outer membrane</keyword>
<dbReference type="GO" id="GO:0001530">
    <property type="term" value="F:lipopolysaccharide binding"/>
    <property type="evidence" value="ECO:0007669"/>
    <property type="project" value="TreeGrafter"/>
</dbReference>
<dbReference type="AlphaFoldDB" id="A0A1I7FAV4"/>
<evidence type="ECO:0000313" key="7">
    <source>
        <dbReference type="EMBL" id="SFU33304.1"/>
    </source>
</evidence>
<dbReference type="STRING" id="463301.SAMN04487955_101354"/>
<evidence type="ECO:0000256" key="2">
    <source>
        <dbReference type="ARBA" id="ARBA00023136"/>
    </source>
</evidence>
<accession>A0A1I7FAV4</accession>
<evidence type="ECO:0000256" key="6">
    <source>
        <dbReference type="HAMAP-Rule" id="MF_01186"/>
    </source>
</evidence>
<dbReference type="PANTHER" id="PTHR38098">
    <property type="entry name" value="LPS-ASSEMBLY LIPOPROTEIN LPTE"/>
    <property type="match status" value="1"/>
</dbReference>
<comment type="subcellular location">
    <subcellularLocation>
        <location evidence="6">Cell outer membrane</location>
        <topology evidence="6">Lipid-anchor</topology>
    </subcellularLocation>
</comment>
<dbReference type="PANTHER" id="PTHR38098:SF1">
    <property type="entry name" value="LPS-ASSEMBLY LIPOPROTEIN LPTE"/>
    <property type="match status" value="1"/>
</dbReference>
<dbReference type="HAMAP" id="MF_01186">
    <property type="entry name" value="LPS_assembly_LptE"/>
    <property type="match status" value="1"/>
</dbReference>
<evidence type="ECO:0000256" key="1">
    <source>
        <dbReference type="ARBA" id="ARBA00022729"/>
    </source>
</evidence>
<gene>
    <name evidence="6" type="primary">lptE</name>
    <name evidence="7" type="ORF">SAMN04487955_101354</name>
</gene>
<comment type="similarity">
    <text evidence="6">Belongs to the LptE lipoprotein family.</text>
</comment>
<keyword evidence="2 6" id="KW-0472">Membrane</keyword>
<keyword evidence="8" id="KW-1185">Reference proteome</keyword>